<dbReference type="RefSeq" id="WP_002629555.1">
    <property type="nucleotide sequence ID" value="NZ_ANAH02000001.1"/>
</dbReference>
<protein>
    <submittedName>
        <fullName evidence="1">Uncharacterized protein</fullName>
    </submittedName>
</protein>
<comment type="caution">
    <text evidence="1">The sequence shown here is derived from an EMBL/GenBank/DDBJ whole genome shotgun (WGS) entry which is preliminary data.</text>
</comment>
<dbReference type="AlphaFoldDB" id="S9PMB8"/>
<proteinExistence type="predicted"/>
<accession>S9PMB8</accession>
<name>S9PMB8_CYSF2</name>
<evidence type="ECO:0000313" key="1">
    <source>
        <dbReference type="EMBL" id="EPX65425.1"/>
    </source>
</evidence>
<gene>
    <name evidence="1" type="ORF">D187_000851</name>
</gene>
<dbReference type="EMBL" id="ANAH02000001">
    <property type="protein sequence ID" value="EPX65425.1"/>
    <property type="molecule type" value="Genomic_DNA"/>
</dbReference>
<organism evidence="1 2">
    <name type="scientific">Cystobacter fuscus (strain ATCC 25194 / DSM 2262 / NBRC 100088 / M29)</name>
    <dbReference type="NCBI Taxonomy" id="1242864"/>
    <lineage>
        <taxon>Bacteria</taxon>
        <taxon>Pseudomonadati</taxon>
        <taxon>Myxococcota</taxon>
        <taxon>Myxococcia</taxon>
        <taxon>Myxococcales</taxon>
        <taxon>Cystobacterineae</taxon>
        <taxon>Archangiaceae</taxon>
        <taxon>Cystobacter</taxon>
    </lineage>
</organism>
<dbReference type="OrthoDB" id="5494806at2"/>
<reference evidence="1" key="1">
    <citation type="submission" date="2013-05" db="EMBL/GenBank/DDBJ databases">
        <title>Genome assembly of Cystobacter fuscus DSM 2262.</title>
        <authorList>
            <person name="Sharma G."/>
            <person name="Khatri I."/>
            <person name="Kaur C."/>
            <person name="Mayilraj S."/>
            <person name="Subramanian S."/>
        </authorList>
    </citation>
    <scope>NUCLEOTIDE SEQUENCE [LARGE SCALE GENOMIC DNA]</scope>
    <source>
        <strain evidence="1">DSM 2262</strain>
    </source>
</reference>
<sequence>MGWLKSQMEALEPRATSYSALARRLKQGNPSLRALTRESLATYLGQLDKGDASALLKHPKAWEALAELLGLSSEELDARLDPAASGERPRTATRLELWDVDARPLELREEPLPPGIPSEVQDPRGWPCWWSAPGGSGRTLVGRWLEARGLATFIQARTWSEAREKLPQRGAIFVELTGAGREDVPPTPPSRSLCIAANWRPPDPPTDATGEPTSEPWPLVECAPVESWLEALVAWLEPRLDQEDGFDREVCLRWLRDDPWASSALDGFGSVLGLVGLFVKHGTRGTRDAAPERLIRGFLQLRLDRLASAGKVLRRDALDKGLQRLARGLLLDGEHPPWESRPLVHWYALARGEGPDARWLHEAGLLGLERAAVQRASQRLPPDGFEVVQSLRTLHLLRETRSAELALRPPWLLETSLQESATRMAREEPAEVWGAALLLPPSADYVVEGLFEHFRTSRFEPLSRLLQALAPAAPEWVAAVEGAFLALGLAVLEGARAPADLGRELYEWQRRLMLQGPEVPEVGRELPRRRILGGTHLLAEGMWYLAALALSESLGKDVPPLHSGLDPWVGAPAVKTQLVQEEAWTALLKPAMARGRAAALDLGGRLFERGERGNPISWLQFPAFLLQGFQRDSLSWFPKAPWKVLMPELPSYLERHGESWLAFAEALWRAWLASSNGFPSAFAPSHPWAESLWKVLPPEVVADERFQDMLSDPRVPYEHFGPEHWRAFLTLWPKRNQDFMSAELRRMHAWHHIPREHALAAILQGLDDSHVREVLLRRFPELALEALRAYLARADWMTARGFVQGAPAEHAVAMLDTLVEEVLRREASMPGWLGEFLRELVMARGASWRKAWEWFARLVPVEGGEGPGRLPS</sequence>
<dbReference type="eggNOG" id="ENOG50319Q7">
    <property type="taxonomic scope" value="Bacteria"/>
</dbReference>
<evidence type="ECO:0000313" key="2">
    <source>
        <dbReference type="Proteomes" id="UP000011682"/>
    </source>
</evidence>
<keyword evidence="2" id="KW-1185">Reference proteome</keyword>
<dbReference type="Proteomes" id="UP000011682">
    <property type="component" value="Unassembled WGS sequence"/>
</dbReference>